<evidence type="ECO:0000313" key="3">
    <source>
        <dbReference type="Proteomes" id="UP000805614"/>
    </source>
</evidence>
<protein>
    <submittedName>
        <fullName evidence="2">GNAT family N-acetyltransferase</fullName>
    </submittedName>
</protein>
<dbReference type="EMBL" id="JABVEC010000039">
    <property type="protein sequence ID" value="MBC6470286.1"/>
    <property type="molecule type" value="Genomic_DNA"/>
</dbReference>
<reference evidence="2 3" key="1">
    <citation type="submission" date="2020-06" db="EMBL/GenBank/DDBJ databases">
        <title>Actinomadura xiongansis sp. nov., isolated from soil of Baiyangdian.</title>
        <authorList>
            <person name="Zhang X."/>
        </authorList>
    </citation>
    <scope>NUCLEOTIDE SEQUENCE [LARGE SCALE GENOMIC DNA]</scope>
    <source>
        <strain evidence="2 3">HBUM206468</strain>
    </source>
</reference>
<dbReference type="Proteomes" id="UP000805614">
    <property type="component" value="Unassembled WGS sequence"/>
</dbReference>
<feature type="domain" description="N-acetyltransferase" evidence="1">
    <location>
        <begin position="13"/>
        <end position="154"/>
    </location>
</feature>
<proteinExistence type="predicted"/>
<organism evidence="2 3">
    <name type="scientific">Actinomadura alba</name>
    <dbReference type="NCBI Taxonomy" id="406431"/>
    <lineage>
        <taxon>Bacteria</taxon>
        <taxon>Bacillati</taxon>
        <taxon>Actinomycetota</taxon>
        <taxon>Actinomycetes</taxon>
        <taxon>Streptosporangiales</taxon>
        <taxon>Thermomonosporaceae</taxon>
        <taxon>Actinomadura</taxon>
    </lineage>
</organism>
<evidence type="ECO:0000259" key="1">
    <source>
        <dbReference type="Pfam" id="PF13302"/>
    </source>
</evidence>
<keyword evidence="3" id="KW-1185">Reference proteome</keyword>
<dbReference type="PANTHER" id="PTHR43792">
    <property type="entry name" value="GNAT FAMILY, PUTATIVE (AFU_ORTHOLOGUE AFUA_3G00765)-RELATED-RELATED"/>
    <property type="match status" value="1"/>
</dbReference>
<dbReference type="InterPro" id="IPR051531">
    <property type="entry name" value="N-acetyltransferase"/>
</dbReference>
<gene>
    <name evidence="2" type="ORF">HKK74_33065</name>
</gene>
<accession>A0ABR7LZT2</accession>
<sequence length="169" mass="18204">MFGPIAETLETERLTLEPLEVGHADEMTEVLGDPELHVFIGGEPATLAELRARYRRLVAGPAPYHQEGWLNWVVRRKDDLLAVGTVQATVTPGAEGPQAAIAWVIGVPFQGRGYAGEAAAALTGWLRDHSVAGLVANIHPENLASAGVARRIGLHPTDQYADDEVVWRG</sequence>
<dbReference type="InterPro" id="IPR016181">
    <property type="entry name" value="Acyl_CoA_acyltransferase"/>
</dbReference>
<dbReference type="RefSeq" id="WP_187247332.1">
    <property type="nucleotide sequence ID" value="NZ_BAAAOK010000017.1"/>
</dbReference>
<evidence type="ECO:0000313" key="2">
    <source>
        <dbReference type="EMBL" id="MBC6470286.1"/>
    </source>
</evidence>
<dbReference type="InterPro" id="IPR000182">
    <property type="entry name" value="GNAT_dom"/>
</dbReference>
<dbReference type="SUPFAM" id="SSF55729">
    <property type="entry name" value="Acyl-CoA N-acyltransferases (Nat)"/>
    <property type="match status" value="1"/>
</dbReference>
<name>A0ABR7LZT2_9ACTN</name>
<dbReference type="PANTHER" id="PTHR43792:SF1">
    <property type="entry name" value="N-ACETYLTRANSFERASE DOMAIN-CONTAINING PROTEIN"/>
    <property type="match status" value="1"/>
</dbReference>
<comment type="caution">
    <text evidence="2">The sequence shown here is derived from an EMBL/GenBank/DDBJ whole genome shotgun (WGS) entry which is preliminary data.</text>
</comment>
<dbReference type="Pfam" id="PF13302">
    <property type="entry name" value="Acetyltransf_3"/>
    <property type="match status" value="1"/>
</dbReference>
<dbReference type="Gene3D" id="3.40.630.30">
    <property type="match status" value="1"/>
</dbReference>